<dbReference type="PROSITE" id="PS00585">
    <property type="entry name" value="RIBOSOMAL_S5"/>
    <property type="match status" value="1"/>
</dbReference>
<dbReference type="SUPFAM" id="SSF54768">
    <property type="entry name" value="dsRNA-binding domain-like"/>
    <property type="match status" value="1"/>
</dbReference>
<dbReference type="Gene3D" id="3.30.160.20">
    <property type="match status" value="1"/>
</dbReference>
<dbReference type="Pfam" id="PF00333">
    <property type="entry name" value="Ribosomal_S5"/>
    <property type="match status" value="1"/>
</dbReference>
<dbReference type="Gene3D" id="3.30.230.10">
    <property type="match status" value="1"/>
</dbReference>
<keyword evidence="2 6" id="KW-0689">Ribosomal protein</keyword>
<gene>
    <name evidence="9" type="ORF">A3F24_01005</name>
</gene>
<keyword evidence="3 6" id="KW-0687">Ribonucleoprotein</keyword>
<reference evidence="9 10" key="1">
    <citation type="journal article" date="2016" name="Nat. Commun.">
        <title>Thousands of microbial genomes shed light on interconnected biogeochemical processes in an aquifer system.</title>
        <authorList>
            <person name="Anantharaman K."/>
            <person name="Brown C.T."/>
            <person name="Hug L.A."/>
            <person name="Sharon I."/>
            <person name="Castelle C.J."/>
            <person name="Probst A.J."/>
            <person name="Thomas B.C."/>
            <person name="Singh A."/>
            <person name="Wilkins M.J."/>
            <person name="Karaoz U."/>
            <person name="Brodie E.L."/>
            <person name="Williams K.H."/>
            <person name="Hubbard S.S."/>
            <person name="Banfield J.F."/>
        </authorList>
    </citation>
    <scope>NUCLEOTIDE SEQUENCE [LARGE SCALE GENOMIC DNA]</scope>
</reference>
<dbReference type="GO" id="GO:0003735">
    <property type="term" value="F:structural constituent of ribosome"/>
    <property type="evidence" value="ECO:0007669"/>
    <property type="project" value="UniProtKB-UniRule"/>
</dbReference>
<sequence length="154" mass="16687">MREHRRTIKKDELLEKVVDLRRVARVTAGGKRFRFRATVVVGDGKGRVGVGMGKGIDVVGAIEKAKNHAKKNMITIRMKNRTIPHEVYAKFSAAKVILKPAIQGHGLIAGGAPRVVLLMAGIKDITAKCLGKTSNKLTNALATIKALEKIKASK</sequence>
<dbReference type="InterPro" id="IPR013810">
    <property type="entry name" value="Ribosomal_uS5_N"/>
</dbReference>
<dbReference type="Pfam" id="PF03719">
    <property type="entry name" value="Ribosomal_S5_C"/>
    <property type="match status" value="1"/>
</dbReference>
<protein>
    <recommendedName>
        <fullName evidence="4">Small ribosomal subunit protein uS5</fullName>
    </recommendedName>
    <alternativeName>
        <fullName evidence="5">30S ribosomal protein S5</fullName>
    </alternativeName>
</protein>
<evidence type="ECO:0000256" key="3">
    <source>
        <dbReference type="ARBA" id="ARBA00023274"/>
    </source>
</evidence>
<comment type="caution">
    <text evidence="9">The sequence shown here is derived from an EMBL/GenBank/DDBJ whole genome shotgun (WGS) entry which is preliminary data.</text>
</comment>
<dbReference type="Proteomes" id="UP000178515">
    <property type="component" value="Unassembled WGS sequence"/>
</dbReference>
<dbReference type="EMBL" id="MHIX01000010">
    <property type="protein sequence ID" value="OGY59729.1"/>
    <property type="molecule type" value="Genomic_DNA"/>
</dbReference>
<dbReference type="InterPro" id="IPR014721">
    <property type="entry name" value="Ribsml_uS5_D2-typ_fold_subgr"/>
</dbReference>
<dbReference type="PANTHER" id="PTHR48277:SF1">
    <property type="entry name" value="MITOCHONDRIAL RIBOSOMAL PROTEIN S5"/>
    <property type="match status" value="1"/>
</dbReference>
<dbReference type="STRING" id="1797689.A3F24_01005"/>
<accession>A0A1G1Z5K6</accession>
<dbReference type="InterPro" id="IPR018192">
    <property type="entry name" value="Ribosomal_uS5_N_CS"/>
</dbReference>
<feature type="domain" description="S5 DRBM" evidence="8">
    <location>
        <begin position="13"/>
        <end position="76"/>
    </location>
</feature>
<evidence type="ECO:0000313" key="9">
    <source>
        <dbReference type="EMBL" id="OGY59729.1"/>
    </source>
</evidence>
<evidence type="ECO:0000259" key="8">
    <source>
        <dbReference type="PROSITE" id="PS50881"/>
    </source>
</evidence>
<evidence type="ECO:0000256" key="4">
    <source>
        <dbReference type="ARBA" id="ARBA00035255"/>
    </source>
</evidence>
<dbReference type="AlphaFoldDB" id="A0A1G1Z5K6"/>
<evidence type="ECO:0000256" key="2">
    <source>
        <dbReference type="ARBA" id="ARBA00022980"/>
    </source>
</evidence>
<dbReference type="PROSITE" id="PS50881">
    <property type="entry name" value="S5_DSRBD"/>
    <property type="match status" value="1"/>
</dbReference>
<dbReference type="InterPro" id="IPR000851">
    <property type="entry name" value="Ribosomal_uS5"/>
</dbReference>
<dbReference type="GO" id="GO:0005737">
    <property type="term" value="C:cytoplasm"/>
    <property type="evidence" value="ECO:0007669"/>
    <property type="project" value="UniProtKB-ARBA"/>
</dbReference>
<dbReference type="FunFam" id="3.30.230.10:FF:000002">
    <property type="entry name" value="30S ribosomal protein S5"/>
    <property type="match status" value="1"/>
</dbReference>
<dbReference type="InterPro" id="IPR020568">
    <property type="entry name" value="Ribosomal_Su5_D2-typ_SF"/>
</dbReference>
<dbReference type="PANTHER" id="PTHR48277">
    <property type="entry name" value="MITOCHONDRIAL RIBOSOMAL PROTEIN S5"/>
    <property type="match status" value="1"/>
</dbReference>
<dbReference type="GO" id="GO:0005840">
    <property type="term" value="C:ribosome"/>
    <property type="evidence" value="ECO:0007669"/>
    <property type="project" value="UniProtKB-KW"/>
</dbReference>
<evidence type="ECO:0000256" key="1">
    <source>
        <dbReference type="ARBA" id="ARBA00008945"/>
    </source>
</evidence>
<name>A0A1G1Z5K6_9BACT</name>
<evidence type="ECO:0000313" key="10">
    <source>
        <dbReference type="Proteomes" id="UP000178515"/>
    </source>
</evidence>
<dbReference type="GO" id="GO:0006412">
    <property type="term" value="P:translation"/>
    <property type="evidence" value="ECO:0007669"/>
    <property type="project" value="InterPro"/>
</dbReference>
<evidence type="ECO:0000256" key="7">
    <source>
        <dbReference type="RuleBase" id="RU003823"/>
    </source>
</evidence>
<organism evidence="9 10">
    <name type="scientific">Candidatus Colwellbacteria bacterium RIFCSPHIGHO2_12_FULL_44_17</name>
    <dbReference type="NCBI Taxonomy" id="1797689"/>
    <lineage>
        <taxon>Bacteria</taxon>
        <taxon>Candidatus Colwelliibacteriota</taxon>
    </lineage>
</organism>
<dbReference type="GO" id="GO:0003723">
    <property type="term" value="F:RNA binding"/>
    <property type="evidence" value="ECO:0007669"/>
    <property type="project" value="InterPro"/>
</dbReference>
<evidence type="ECO:0000256" key="5">
    <source>
        <dbReference type="ARBA" id="ARBA00035519"/>
    </source>
</evidence>
<evidence type="ECO:0000256" key="6">
    <source>
        <dbReference type="PROSITE-ProRule" id="PRU00268"/>
    </source>
</evidence>
<proteinExistence type="inferred from homology"/>
<dbReference type="InterPro" id="IPR005324">
    <property type="entry name" value="Ribosomal_uS5_C"/>
</dbReference>
<comment type="similarity">
    <text evidence="1 7">Belongs to the universal ribosomal protein uS5 family.</text>
</comment>
<dbReference type="GO" id="GO:1990904">
    <property type="term" value="C:ribonucleoprotein complex"/>
    <property type="evidence" value="ECO:0007669"/>
    <property type="project" value="UniProtKB-UniRule"/>
</dbReference>
<dbReference type="SUPFAM" id="SSF54211">
    <property type="entry name" value="Ribosomal protein S5 domain 2-like"/>
    <property type="match status" value="1"/>
</dbReference>